<dbReference type="EMBL" id="JAAAMG010000016">
    <property type="protein sequence ID" value="NDW06314.1"/>
    <property type="molecule type" value="Genomic_DNA"/>
</dbReference>
<evidence type="ECO:0000313" key="3">
    <source>
        <dbReference type="Proteomes" id="UP000469011"/>
    </source>
</evidence>
<keyword evidence="1" id="KW-0472">Membrane</keyword>
<feature type="transmembrane region" description="Helical" evidence="1">
    <location>
        <begin position="117"/>
        <end position="139"/>
    </location>
</feature>
<dbReference type="AlphaFoldDB" id="A0A6N9T4K7"/>
<keyword evidence="1" id="KW-1133">Transmembrane helix</keyword>
<protein>
    <submittedName>
        <fullName evidence="2">Uncharacterized protein</fullName>
    </submittedName>
</protein>
<feature type="transmembrane region" description="Helical" evidence="1">
    <location>
        <begin position="59"/>
        <end position="81"/>
    </location>
</feature>
<evidence type="ECO:0000313" key="2">
    <source>
        <dbReference type="EMBL" id="NDW06314.1"/>
    </source>
</evidence>
<reference evidence="2 3" key="1">
    <citation type="submission" date="2020-01" db="EMBL/GenBank/DDBJ databases">
        <title>Jiella pacifica sp. nov.</title>
        <authorList>
            <person name="Xue Z."/>
            <person name="Zhu S."/>
            <person name="Chen J."/>
            <person name="Yang J."/>
        </authorList>
    </citation>
    <scope>NUCLEOTIDE SEQUENCE [LARGE SCALE GENOMIC DNA]</scope>
    <source>
        <strain evidence="2 3">40Bstr34</strain>
    </source>
</reference>
<name>A0A6N9T4K7_9HYPH</name>
<accession>A0A6N9T4K7</accession>
<comment type="caution">
    <text evidence="2">The sequence shown here is derived from an EMBL/GenBank/DDBJ whole genome shotgun (WGS) entry which is preliminary data.</text>
</comment>
<keyword evidence="1" id="KW-0812">Transmembrane</keyword>
<dbReference type="Proteomes" id="UP000469011">
    <property type="component" value="Unassembled WGS sequence"/>
</dbReference>
<dbReference type="RefSeq" id="WP_163464858.1">
    <property type="nucleotide sequence ID" value="NZ_JAAAMG010000016.1"/>
</dbReference>
<gene>
    <name evidence="2" type="ORF">GTK09_17980</name>
</gene>
<proteinExistence type="predicted"/>
<sequence>MTNRIASIFALSGWAGFCGLAAVRCVHEAELTELFFGSFVTGLIGEARLEPLGVAHQELLGLAAILVALTVAFAVATAGIIRLGKAHERFSEPFAAAAFSALFGFYAALALSGSPAIALFGQGPLVTLFIALGFAALLFDHLIADQEDEEGDEAFHTIMTQLEEAKRAAIADRRRGEGRDADEDRR</sequence>
<feature type="transmembrane region" description="Helical" evidence="1">
    <location>
        <begin position="93"/>
        <end position="111"/>
    </location>
</feature>
<organism evidence="2 3">
    <name type="scientific">Jiella pacifica</name>
    <dbReference type="NCBI Taxonomy" id="2696469"/>
    <lineage>
        <taxon>Bacteria</taxon>
        <taxon>Pseudomonadati</taxon>
        <taxon>Pseudomonadota</taxon>
        <taxon>Alphaproteobacteria</taxon>
        <taxon>Hyphomicrobiales</taxon>
        <taxon>Aurantimonadaceae</taxon>
        <taxon>Jiella</taxon>
    </lineage>
</organism>
<evidence type="ECO:0000256" key="1">
    <source>
        <dbReference type="SAM" id="Phobius"/>
    </source>
</evidence>
<keyword evidence="3" id="KW-1185">Reference proteome</keyword>